<dbReference type="GO" id="GO:0016279">
    <property type="term" value="F:protein-lysine N-methyltransferase activity"/>
    <property type="evidence" value="ECO:0007669"/>
    <property type="project" value="InterPro"/>
</dbReference>
<dbReference type="PANTHER" id="PTHR13610">
    <property type="entry name" value="METHYLTRANSFERASE DOMAIN-CONTAINING PROTEIN"/>
    <property type="match status" value="1"/>
</dbReference>
<dbReference type="InterPro" id="IPR026170">
    <property type="entry name" value="FAM173A/B"/>
</dbReference>
<dbReference type="Gene3D" id="3.40.50.150">
    <property type="entry name" value="Vaccinia Virus protein VP39"/>
    <property type="match status" value="1"/>
</dbReference>
<protein>
    <submittedName>
        <fullName evidence="6">Methyltransferase domain-containing protein</fullName>
    </submittedName>
</protein>
<evidence type="ECO:0000313" key="7">
    <source>
        <dbReference type="Proteomes" id="UP000741282"/>
    </source>
</evidence>
<dbReference type="EMBL" id="JAGQLN010000017">
    <property type="protein sequence ID" value="MCA9377092.1"/>
    <property type="molecule type" value="Genomic_DNA"/>
</dbReference>
<reference evidence="6" key="1">
    <citation type="submission" date="2020-04" db="EMBL/GenBank/DDBJ databases">
        <authorList>
            <person name="Zhang T."/>
        </authorList>
    </citation>
    <scope>NUCLEOTIDE SEQUENCE</scope>
    <source>
        <strain evidence="6">HKST-UBA17</strain>
    </source>
</reference>
<dbReference type="InterPro" id="IPR025714">
    <property type="entry name" value="Methyltranfer_dom"/>
</dbReference>
<keyword evidence="1 6" id="KW-0489">Methyltransferase</keyword>
<keyword evidence="4" id="KW-0812">Transmembrane</keyword>
<gene>
    <name evidence="6" type="ORF">KC685_04190</name>
</gene>
<organism evidence="6 7">
    <name type="scientific">Candidatus Dojkabacteria bacterium</name>
    <dbReference type="NCBI Taxonomy" id="2099670"/>
    <lineage>
        <taxon>Bacteria</taxon>
        <taxon>Candidatus Dojkabacteria</taxon>
    </lineage>
</organism>
<keyword evidence="2" id="KW-0808">Transferase</keyword>
<evidence type="ECO:0000256" key="1">
    <source>
        <dbReference type="ARBA" id="ARBA00022603"/>
    </source>
</evidence>
<dbReference type="GO" id="GO:0032259">
    <property type="term" value="P:methylation"/>
    <property type="evidence" value="ECO:0007669"/>
    <property type="project" value="UniProtKB-KW"/>
</dbReference>
<proteinExistence type="predicted"/>
<evidence type="ECO:0000259" key="5">
    <source>
        <dbReference type="Pfam" id="PF13847"/>
    </source>
</evidence>
<keyword evidence="4" id="KW-1133">Transmembrane helix</keyword>
<feature type="domain" description="Methyltransferase" evidence="5">
    <location>
        <begin position="57"/>
        <end position="123"/>
    </location>
</feature>
<dbReference type="AlphaFoldDB" id="A0A955I266"/>
<evidence type="ECO:0000256" key="4">
    <source>
        <dbReference type="SAM" id="Phobius"/>
    </source>
</evidence>
<reference evidence="6" key="2">
    <citation type="journal article" date="2021" name="Microbiome">
        <title>Successional dynamics and alternative stable states in a saline activated sludge microbial community over 9 years.</title>
        <authorList>
            <person name="Wang Y."/>
            <person name="Ye J."/>
            <person name="Ju F."/>
            <person name="Liu L."/>
            <person name="Boyd J.A."/>
            <person name="Deng Y."/>
            <person name="Parks D.H."/>
            <person name="Jiang X."/>
            <person name="Yin X."/>
            <person name="Woodcroft B.J."/>
            <person name="Tyson G.W."/>
            <person name="Hugenholtz P."/>
            <person name="Polz M.F."/>
            <person name="Zhang T."/>
        </authorList>
    </citation>
    <scope>NUCLEOTIDE SEQUENCE</scope>
    <source>
        <strain evidence="6">HKST-UBA17</strain>
    </source>
</reference>
<comment type="caution">
    <text evidence="6">The sequence shown here is derived from an EMBL/GenBank/DDBJ whole genome shotgun (WGS) entry which is preliminary data.</text>
</comment>
<dbReference type="InterPro" id="IPR029063">
    <property type="entry name" value="SAM-dependent_MTases_sf"/>
</dbReference>
<evidence type="ECO:0000313" key="6">
    <source>
        <dbReference type="EMBL" id="MCA9377092.1"/>
    </source>
</evidence>
<keyword evidence="4" id="KW-0472">Membrane</keyword>
<evidence type="ECO:0000256" key="2">
    <source>
        <dbReference type="ARBA" id="ARBA00022679"/>
    </source>
</evidence>
<dbReference type="Pfam" id="PF13847">
    <property type="entry name" value="Methyltransf_31"/>
    <property type="match status" value="1"/>
</dbReference>
<evidence type="ECO:0000256" key="3">
    <source>
        <dbReference type="ARBA" id="ARBA00022691"/>
    </source>
</evidence>
<dbReference type="CDD" id="cd02440">
    <property type="entry name" value="AdoMet_MTases"/>
    <property type="match status" value="1"/>
</dbReference>
<dbReference type="SUPFAM" id="SSF53335">
    <property type="entry name" value="S-adenosyl-L-methionine-dependent methyltransferases"/>
    <property type="match status" value="1"/>
</dbReference>
<dbReference type="Proteomes" id="UP000741282">
    <property type="component" value="Unassembled WGS sequence"/>
</dbReference>
<sequence length="190" mass="21251">MTILQILTIIIMICGYGIASAMIIRIFMVAVTLWTDVPFVPSDTASLKVALEALDLKKGDEVVDLGSGDGKFILYAAKRYRDVNFTGLELNKGLVLYSKINAKLMRLKNVSFIQGDIFQFDISKFTKVYLYLTSTFVSKLMPKFREELPSGARIVSVHFGFGEKNDSDPSITHVSVDKILGIDRVSIWNK</sequence>
<dbReference type="PANTHER" id="PTHR13610:SF11">
    <property type="entry name" value="METHYLTRANSFERASE DOMAIN-CONTAINING PROTEIN"/>
    <property type="match status" value="1"/>
</dbReference>
<feature type="transmembrane region" description="Helical" evidence="4">
    <location>
        <begin position="7"/>
        <end position="34"/>
    </location>
</feature>
<name>A0A955I266_9BACT</name>
<accession>A0A955I266</accession>
<keyword evidence="3" id="KW-0949">S-adenosyl-L-methionine</keyword>